<dbReference type="InterPro" id="IPR030664">
    <property type="entry name" value="SdhA/FrdA/AprA"/>
</dbReference>
<dbReference type="SUPFAM" id="SSF46977">
    <property type="entry name" value="Succinate dehydrogenase/fumarate reductase flavoprotein C-terminal domain"/>
    <property type="match status" value="1"/>
</dbReference>
<dbReference type="EMBL" id="JAPNNL010000016">
    <property type="protein sequence ID" value="MDA0633135.1"/>
    <property type="molecule type" value="Genomic_DNA"/>
</dbReference>
<protein>
    <recommendedName>
        <fullName evidence="1">Fumarate reductase/succinate dehydrogenase flavoprotein-like C-terminal domain-containing protein</fullName>
    </recommendedName>
</protein>
<dbReference type="PANTHER" id="PTHR11632">
    <property type="entry name" value="SUCCINATE DEHYDROGENASE 2 FLAVOPROTEIN SUBUNIT"/>
    <property type="match status" value="1"/>
</dbReference>
<dbReference type="Gene3D" id="4.10.80.40">
    <property type="entry name" value="succinate dehydrogenase protein domain"/>
    <property type="match status" value="1"/>
</dbReference>
<dbReference type="InterPro" id="IPR037099">
    <property type="entry name" value="Fum_R/Succ_DH_flav-like_C_sf"/>
</dbReference>
<evidence type="ECO:0000313" key="2">
    <source>
        <dbReference type="EMBL" id="MDA0633135.1"/>
    </source>
</evidence>
<keyword evidence="3" id="KW-1185">Reference proteome</keyword>
<dbReference type="Proteomes" id="UP001144036">
    <property type="component" value="Unassembled WGS sequence"/>
</dbReference>
<comment type="caution">
    <text evidence="2">The sequence shown here is derived from an EMBL/GenBank/DDBJ whole genome shotgun (WGS) entry which is preliminary data.</text>
</comment>
<dbReference type="Gene3D" id="1.20.58.100">
    <property type="entry name" value="Fumarate reductase/succinate dehydrogenase flavoprotein-like, C-terminal domain"/>
    <property type="match status" value="1"/>
</dbReference>
<reference evidence="2" key="1">
    <citation type="submission" date="2022-11" db="EMBL/GenBank/DDBJ databases">
        <title>Nonomuraea corallina sp. nov., a new species of the genus Nonomuraea isolated from sea side sediment in Thai sea.</title>
        <authorList>
            <person name="Ngamcharungchit C."/>
            <person name="Matsumoto A."/>
            <person name="Suriyachadkun C."/>
            <person name="Panbangred W."/>
            <person name="Inahashi Y."/>
            <person name="Intra B."/>
        </authorList>
    </citation>
    <scope>NUCLEOTIDE SEQUENCE</scope>
    <source>
        <strain evidence="2">MCN248</strain>
    </source>
</reference>
<feature type="non-terminal residue" evidence="2">
    <location>
        <position position="1"/>
    </location>
</feature>
<evidence type="ECO:0000259" key="1">
    <source>
        <dbReference type="Pfam" id="PF02910"/>
    </source>
</evidence>
<name>A0ABT4S862_9ACTN</name>
<proteinExistence type="predicted"/>
<dbReference type="InterPro" id="IPR015939">
    <property type="entry name" value="Fum_Rdtase/Succ_DH_flav-like_C"/>
</dbReference>
<organism evidence="2 3">
    <name type="scientific">Nonomuraea corallina</name>
    <dbReference type="NCBI Taxonomy" id="2989783"/>
    <lineage>
        <taxon>Bacteria</taxon>
        <taxon>Bacillati</taxon>
        <taxon>Actinomycetota</taxon>
        <taxon>Actinomycetes</taxon>
        <taxon>Streptosporangiales</taxon>
        <taxon>Streptosporangiaceae</taxon>
        <taxon>Nonomuraea</taxon>
    </lineage>
</organism>
<gene>
    <name evidence="2" type="ORF">OUY22_06850</name>
</gene>
<dbReference type="Pfam" id="PF02910">
    <property type="entry name" value="Succ_DH_flav_C"/>
    <property type="match status" value="1"/>
</dbReference>
<accession>A0ABT4S862</accession>
<dbReference type="PANTHER" id="PTHR11632:SF82">
    <property type="entry name" value="FUMARATE REDUCTASE FLAVOPROTEIN SUBUNIT"/>
    <property type="match status" value="1"/>
</dbReference>
<sequence>REGRAHGKRIADLREEMQHTLEGAAGIYRGGDVLAKAADTLAGLCERALETRVDDTSTAFNTELINLLELRAMLDVARTIVACALNRQESRGAHQRTDFPARDDGAYLAHSLVHRAPDGTPSVGLLPVTITRWPPGERVYGRD</sequence>
<evidence type="ECO:0000313" key="3">
    <source>
        <dbReference type="Proteomes" id="UP001144036"/>
    </source>
</evidence>
<feature type="domain" description="Fumarate reductase/succinate dehydrogenase flavoprotein-like C-terminal" evidence="1">
    <location>
        <begin position="14"/>
        <end position="140"/>
    </location>
</feature>